<evidence type="ECO:0000313" key="2">
    <source>
        <dbReference type="EMBL" id="ADD27360.1"/>
    </source>
</evidence>
<dbReference type="STRING" id="504728.K649_02595"/>
<evidence type="ECO:0000313" key="4">
    <source>
        <dbReference type="Proteomes" id="UP000006655"/>
    </source>
</evidence>
<reference evidence="3 5" key="3">
    <citation type="submission" date="2013-04" db="EMBL/GenBank/DDBJ databases">
        <authorList>
            <person name="Chin J."/>
            <person name="Alexander D.H."/>
            <person name="Marks P."/>
            <person name="Korlach J."/>
            <person name="Clum A."/>
            <person name="Copeland A."/>
        </authorList>
    </citation>
    <scope>NUCLEOTIDE SEQUENCE [LARGE SCALE GENOMIC DNA]</scope>
    <source>
        <strain evidence="5">ATCC 35948 / DSM 1279 / VKM B-1258 / 21</strain>
        <strain evidence="3">DSM 1279</strain>
    </source>
</reference>
<feature type="coiled-coil region" evidence="1">
    <location>
        <begin position="85"/>
        <end position="128"/>
    </location>
</feature>
<dbReference type="EMBL" id="CP001743">
    <property type="protein sequence ID" value="ADD27360.1"/>
    <property type="molecule type" value="Genomic_DNA"/>
</dbReference>
<dbReference type="PATRIC" id="fig|504728.9.peg.537"/>
<dbReference type="KEGG" id="mrb:Mrub_0590"/>
<reference evidence="2 4" key="1">
    <citation type="journal article" date="2010" name="Stand. Genomic Sci.">
        <title>Complete genome sequence of Meiothermus ruber type strain (21).</title>
        <authorList>
            <person name="Tindall B.J."/>
            <person name="Sikorski J."/>
            <person name="Lucas S."/>
            <person name="Goltsman E."/>
            <person name="Copeland A."/>
            <person name="Glavina Del Rio T."/>
            <person name="Nolan M."/>
            <person name="Tice H."/>
            <person name="Cheng J.F."/>
            <person name="Han C."/>
            <person name="Pitluck S."/>
            <person name="Liolios K."/>
            <person name="Ivanova N."/>
            <person name="Mavromatis K."/>
            <person name="Ovchinnikova G."/>
            <person name="Pati A."/>
            <person name="Fahnrich R."/>
            <person name="Goodwin L."/>
            <person name="Chen A."/>
            <person name="Palaniappan K."/>
            <person name="Land M."/>
            <person name="Hauser L."/>
            <person name="Chang Y.J."/>
            <person name="Jeffries C.D."/>
            <person name="Rohde M."/>
            <person name="Goker M."/>
            <person name="Woyke T."/>
            <person name="Bristow J."/>
            <person name="Eisen J.A."/>
            <person name="Markowitz V."/>
            <person name="Hugenholtz P."/>
            <person name="Kyrpides N.C."/>
            <person name="Klenk H.P."/>
            <person name="Lapidus A."/>
        </authorList>
    </citation>
    <scope>NUCLEOTIDE SEQUENCE [LARGE SCALE GENOMIC DNA]</scope>
    <source>
        <strain evidence="4">ATCC 35948 / DSM 1279 / VKM B-1258 / 21</strain>
        <strain evidence="2">DSM 1279</strain>
    </source>
</reference>
<evidence type="ECO:0000313" key="3">
    <source>
        <dbReference type="EMBL" id="AGK03821.1"/>
    </source>
</evidence>
<reference evidence="3" key="2">
    <citation type="submission" date="2013-04" db="EMBL/GenBank/DDBJ databases">
        <title>Non-Hybrid, Finished Microbial Genome Assemblies from Long-Read SMRT Sequencing Data.</title>
        <authorList>
            <person name="Klammer A."/>
            <person name="Drake J."/>
            <person name="Heiner C."/>
            <person name="Clum A."/>
            <person name="Copeland A."/>
            <person name="Huddleston J."/>
            <person name="Eichler E."/>
            <person name="Turner S.W."/>
        </authorList>
    </citation>
    <scope>NUCLEOTIDE SEQUENCE</scope>
    <source>
        <strain evidence="3">DSM 1279</strain>
    </source>
</reference>
<keyword evidence="1" id="KW-0175">Coiled coil</keyword>
<gene>
    <name evidence="2" type="ordered locus">Mrub_0590</name>
    <name evidence="3" type="ORF">K649_02595</name>
</gene>
<dbReference type="AlphaFoldDB" id="D3PNG9"/>
<proteinExistence type="predicted"/>
<sequence length="315" mass="36066">MADYLTDEWITQQQQRLDAAHEQVAHAIALFGRAGDSLPRLEAALQASEEHVSRLRMEFEQARAGFHSEVNGLLKRLKEEGKVQIERLGQHLSETLKDLEGLRDQRLLWELRERVESLKQQWSATQEEWLEALREEVAAVEARVQEPLRDLDQNLRGGLEALQSEVFGAQTALRQELSSQLDQLRALLGHMNSQISAVSQSLEQEVRERQALGLALDTERSAREALGQELHTLQQTHALLQEEFGVQSRRQQELERQVQELAQTLEQMGETISNTQQNNATRLDRLERYIRSLLAWFSSVRGLARLFKNPQGVEG</sequence>
<evidence type="ECO:0000313" key="5">
    <source>
        <dbReference type="Proteomes" id="UP000013026"/>
    </source>
</evidence>
<dbReference type="Proteomes" id="UP000006655">
    <property type="component" value="Chromosome"/>
</dbReference>
<dbReference type="KEGG" id="mre:K649_02595"/>
<accession>D3PNG9</accession>
<keyword evidence="4" id="KW-1185">Reference proteome</keyword>
<protein>
    <submittedName>
        <fullName evidence="3">Uncharacterized protein</fullName>
    </submittedName>
</protein>
<feature type="coiled-coil region" evidence="1">
    <location>
        <begin position="223"/>
        <end position="278"/>
    </location>
</feature>
<dbReference type="EMBL" id="CP005385">
    <property type="protein sequence ID" value="AGK03821.1"/>
    <property type="molecule type" value="Genomic_DNA"/>
</dbReference>
<dbReference type="RefSeq" id="WP_013012879.1">
    <property type="nucleotide sequence ID" value="NC_013946.1"/>
</dbReference>
<organism evidence="3 5">
    <name type="scientific">Meiothermus ruber (strain ATCC 35948 / DSM 1279 / VKM B-1258 / 21)</name>
    <name type="common">Thermus ruber</name>
    <dbReference type="NCBI Taxonomy" id="504728"/>
    <lineage>
        <taxon>Bacteria</taxon>
        <taxon>Thermotogati</taxon>
        <taxon>Deinococcota</taxon>
        <taxon>Deinococci</taxon>
        <taxon>Thermales</taxon>
        <taxon>Thermaceae</taxon>
        <taxon>Meiothermus</taxon>
    </lineage>
</organism>
<dbReference type="Proteomes" id="UP000013026">
    <property type="component" value="Chromosome"/>
</dbReference>
<evidence type="ECO:0000256" key="1">
    <source>
        <dbReference type="SAM" id="Coils"/>
    </source>
</evidence>
<name>D3PNG9_MEIRD</name>
<dbReference type="Gene3D" id="1.20.120.20">
    <property type="entry name" value="Apolipoprotein"/>
    <property type="match status" value="1"/>
</dbReference>